<feature type="transmembrane region" description="Helical" evidence="1">
    <location>
        <begin position="42"/>
        <end position="60"/>
    </location>
</feature>
<feature type="transmembrane region" description="Helical" evidence="1">
    <location>
        <begin position="17"/>
        <end position="36"/>
    </location>
</feature>
<name>A0A1G2PGJ8_9BACT</name>
<evidence type="ECO:0000256" key="1">
    <source>
        <dbReference type="SAM" id="Phobius"/>
    </source>
</evidence>
<dbReference type="EMBL" id="MHSR01000013">
    <property type="protein sequence ID" value="OHA46741.1"/>
    <property type="molecule type" value="Genomic_DNA"/>
</dbReference>
<keyword evidence="1" id="KW-0472">Membrane</keyword>
<keyword evidence="1" id="KW-0812">Transmembrane</keyword>
<dbReference type="AlphaFoldDB" id="A0A1G2PGJ8"/>
<gene>
    <name evidence="2" type="ORF">A2828_02495</name>
</gene>
<sequence>MQLFKGYTRLQKLEKDLFLLFVGVVFAVVLIASGFINQLAVILNGWGLIGVFITGIGFSTG</sequence>
<protein>
    <submittedName>
        <fullName evidence="2">Uncharacterized protein</fullName>
    </submittedName>
</protein>
<comment type="caution">
    <text evidence="2">The sequence shown here is derived from an EMBL/GenBank/DDBJ whole genome shotgun (WGS) entry which is preliminary data.</text>
</comment>
<organism evidence="2 3">
    <name type="scientific">Candidatus Terrybacteria bacterium RIFCSPHIGHO2_01_FULL_43_35</name>
    <dbReference type="NCBI Taxonomy" id="1802361"/>
    <lineage>
        <taxon>Bacteria</taxon>
        <taxon>Candidatus Terryibacteriota</taxon>
    </lineage>
</organism>
<accession>A0A1G2PGJ8</accession>
<proteinExistence type="predicted"/>
<evidence type="ECO:0000313" key="3">
    <source>
        <dbReference type="Proteomes" id="UP000178869"/>
    </source>
</evidence>
<dbReference type="Proteomes" id="UP000178869">
    <property type="component" value="Unassembled WGS sequence"/>
</dbReference>
<evidence type="ECO:0000313" key="2">
    <source>
        <dbReference type="EMBL" id="OHA46741.1"/>
    </source>
</evidence>
<keyword evidence="1" id="KW-1133">Transmembrane helix</keyword>
<reference evidence="2 3" key="1">
    <citation type="journal article" date="2016" name="Nat. Commun.">
        <title>Thousands of microbial genomes shed light on interconnected biogeochemical processes in an aquifer system.</title>
        <authorList>
            <person name="Anantharaman K."/>
            <person name="Brown C.T."/>
            <person name="Hug L.A."/>
            <person name="Sharon I."/>
            <person name="Castelle C.J."/>
            <person name="Probst A.J."/>
            <person name="Thomas B.C."/>
            <person name="Singh A."/>
            <person name="Wilkins M.J."/>
            <person name="Karaoz U."/>
            <person name="Brodie E.L."/>
            <person name="Williams K.H."/>
            <person name="Hubbard S.S."/>
            <person name="Banfield J.F."/>
        </authorList>
    </citation>
    <scope>NUCLEOTIDE SEQUENCE [LARGE SCALE GENOMIC DNA]</scope>
</reference>